<dbReference type="SUPFAM" id="SSF81660">
    <property type="entry name" value="Metal cation-transporting ATPase, ATP-binding domain N"/>
    <property type="match status" value="1"/>
</dbReference>
<keyword evidence="10" id="KW-0175">Coiled coil</keyword>
<feature type="non-terminal residue" evidence="14">
    <location>
        <position position="697"/>
    </location>
</feature>
<dbReference type="Pfam" id="PF13246">
    <property type="entry name" value="Cation_ATPase"/>
    <property type="match status" value="1"/>
</dbReference>
<name>A0A7C2M670_9FLAO</name>
<dbReference type="SUPFAM" id="SSF81665">
    <property type="entry name" value="Calcium ATPase, transmembrane domain M"/>
    <property type="match status" value="1"/>
</dbReference>
<evidence type="ECO:0000256" key="11">
    <source>
        <dbReference type="SAM" id="MobiDB-lite"/>
    </source>
</evidence>
<keyword evidence="6" id="KW-0067">ATP-binding</keyword>
<evidence type="ECO:0000256" key="4">
    <source>
        <dbReference type="ARBA" id="ARBA00022692"/>
    </source>
</evidence>
<evidence type="ECO:0000256" key="3">
    <source>
        <dbReference type="ARBA" id="ARBA00022553"/>
    </source>
</evidence>
<accession>A0A7C2M670</accession>
<dbReference type="SFLD" id="SFLDG00002">
    <property type="entry name" value="C1.7:_P-type_atpase_like"/>
    <property type="match status" value="1"/>
</dbReference>
<keyword evidence="4 12" id="KW-0812">Transmembrane</keyword>
<keyword evidence="3" id="KW-0597">Phosphoprotein</keyword>
<keyword evidence="8 12" id="KW-1133">Transmembrane helix</keyword>
<sequence>MESQTEQQIEQQKGLSASEAGKRLQENGRNEITRTSRVDPLKILLTQFTSPLILVLIAAAFISISIGFVPGQESNTVDAVLILIIVVVSGIFGFVQDYEAEKTIEALQKMAVPRARVIRDGRETEIPSAEVVPGDILLLESGDMITADCRLIEAFHLEVDESVLTGESLAVRKKIGDEVFSNTYVTGGNARALVEQTGMKTRIGKVAGKLQELEEEKSTFEKELGSMGKKISLLVLLIGVAIAIIGTPKFGFYNSLLTAISLAVAAIPEGLPAVVVLALAVGANTMVKRNALIRKLSIVESVGAVDIVCTDKTGTLTQNEMTVVKLFYDSAEQDVSGKKAEPLKSRSGELLLQCGILCNNSTAQTNTSGEIRYFGEQTEIALRKASEKLIPKAIIRNYTKVNEISFNSERKMMSVVLENDKKEYTVFAKGAPEVLLTKCDRLIIGEDIMELTPESKQAFLEENVKLASGALRVLGFAYKPTKDITDGIEENLIFIGLQGMIDPPRDEVAESIQECKTAGIRIIMITGDNPVTAQAIAELIGMETTGTITGDELDVLTNEELELKLETNNNIFARTNPFHKLRLLEALGKEHNVAMTGDGVNDALAIKKASVGIAMGKKGTEVAKQASDIVLLDDHFSTIKDAIKEGRTIFNNIRKFINYLLTCNFAEVAVIFFATLLFTLKEPILFPVQLLWINLLT</sequence>
<dbReference type="SMART" id="SM00831">
    <property type="entry name" value="Cation_ATPase_N"/>
    <property type="match status" value="1"/>
</dbReference>
<dbReference type="GO" id="GO:0016020">
    <property type="term" value="C:membrane"/>
    <property type="evidence" value="ECO:0007669"/>
    <property type="project" value="UniProtKB-SubCell"/>
</dbReference>
<feature type="transmembrane region" description="Helical" evidence="12">
    <location>
        <begin position="231"/>
        <end position="253"/>
    </location>
</feature>
<dbReference type="InterPro" id="IPR008250">
    <property type="entry name" value="ATPase_P-typ_transduc_dom_A_sf"/>
</dbReference>
<reference evidence="14" key="1">
    <citation type="journal article" date="2020" name="mSystems">
        <title>Genome- and Community-Level Interaction Insights into Carbon Utilization and Element Cycling Functions of Hydrothermarchaeota in Hydrothermal Sediment.</title>
        <authorList>
            <person name="Zhou Z."/>
            <person name="Liu Y."/>
            <person name="Xu W."/>
            <person name="Pan J."/>
            <person name="Luo Z.H."/>
            <person name="Li M."/>
        </authorList>
    </citation>
    <scope>NUCLEOTIDE SEQUENCE [LARGE SCALE GENOMIC DNA]</scope>
    <source>
        <strain evidence="14">SpSt-1235</strain>
    </source>
</reference>
<evidence type="ECO:0000256" key="2">
    <source>
        <dbReference type="ARBA" id="ARBA00008804"/>
    </source>
</evidence>
<evidence type="ECO:0000256" key="9">
    <source>
        <dbReference type="ARBA" id="ARBA00023136"/>
    </source>
</evidence>
<feature type="transmembrane region" description="Helical" evidence="12">
    <location>
        <begin position="76"/>
        <end position="95"/>
    </location>
</feature>
<dbReference type="EMBL" id="DSEE01000440">
    <property type="protein sequence ID" value="HER40761.1"/>
    <property type="molecule type" value="Genomic_DNA"/>
</dbReference>
<dbReference type="InterPro" id="IPR059000">
    <property type="entry name" value="ATPase_P-type_domA"/>
</dbReference>
<dbReference type="InterPro" id="IPR023298">
    <property type="entry name" value="ATPase_P-typ_TM_dom_sf"/>
</dbReference>
<feature type="region of interest" description="Disordered" evidence="11">
    <location>
        <begin position="1"/>
        <end position="20"/>
    </location>
</feature>
<organism evidence="14">
    <name type="scientific">Salinimicrobium catena</name>
    <dbReference type="NCBI Taxonomy" id="390640"/>
    <lineage>
        <taxon>Bacteria</taxon>
        <taxon>Pseudomonadati</taxon>
        <taxon>Bacteroidota</taxon>
        <taxon>Flavobacteriia</taxon>
        <taxon>Flavobacteriales</taxon>
        <taxon>Flavobacteriaceae</taxon>
        <taxon>Salinimicrobium</taxon>
    </lineage>
</organism>
<dbReference type="Proteomes" id="UP000885753">
    <property type="component" value="Unassembled WGS sequence"/>
</dbReference>
<dbReference type="SUPFAM" id="SSF56784">
    <property type="entry name" value="HAD-like"/>
    <property type="match status" value="1"/>
</dbReference>
<evidence type="ECO:0000256" key="12">
    <source>
        <dbReference type="SAM" id="Phobius"/>
    </source>
</evidence>
<proteinExistence type="inferred from homology"/>
<keyword evidence="7" id="KW-1278">Translocase</keyword>
<comment type="similarity">
    <text evidence="2">Belongs to the cation transport ATPase (P-type) (TC 3.A.3) family. Type IIIA subfamily.</text>
</comment>
<dbReference type="InterPro" id="IPR023299">
    <property type="entry name" value="ATPase_P-typ_cyto_dom_N"/>
</dbReference>
<comment type="caution">
    <text evidence="14">The sequence shown here is derived from an EMBL/GenBank/DDBJ whole genome shotgun (WGS) entry which is preliminary data.</text>
</comment>
<dbReference type="SUPFAM" id="SSF81653">
    <property type="entry name" value="Calcium ATPase, transduction domain A"/>
    <property type="match status" value="1"/>
</dbReference>
<dbReference type="SFLD" id="SFLDF00027">
    <property type="entry name" value="p-type_atpase"/>
    <property type="match status" value="1"/>
</dbReference>
<dbReference type="AlphaFoldDB" id="A0A7C2M670"/>
<evidence type="ECO:0000256" key="6">
    <source>
        <dbReference type="ARBA" id="ARBA00022840"/>
    </source>
</evidence>
<feature type="transmembrane region" description="Helical" evidence="12">
    <location>
        <begin position="52"/>
        <end position="70"/>
    </location>
</feature>
<dbReference type="Gene3D" id="2.70.150.10">
    <property type="entry name" value="Calcium-transporting ATPase, cytoplasmic transduction domain A"/>
    <property type="match status" value="1"/>
</dbReference>
<dbReference type="PROSITE" id="PS00154">
    <property type="entry name" value="ATPASE_E1_E2"/>
    <property type="match status" value="1"/>
</dbReference>
<dbReference type="Pfam" id="PF00690">
    <property type="entry name" value="Cation_ATPase_N"/>
    <property type="match status" value="1"/>
</dbReference>
<evidence type="ECO:0000256" key="8">
    <source>
        <dbReference type="ARBA" id="ARBA00022989"/>
    </source>
</evidence>
<dbReference type="InterPro" id="IPR023214">
    <property type="entry name" value="HAD_sf"/>
</dbReference>
<dbReference type="PRINTS" id="PR00119">
    <property type="entry name" value="CATATPASE"/>
</dbReference>
<keyword evidence="9 12" id="KW-0472">Membrane</keyword>
<comment type="subcellular location">
    <subcellularLocation>
        <location evidence="1">Membrane</location>
        <topology evidence="1">Multi-pass membrane protein</topology>
    </subcellularLocation>
</comment>
<dbReference type="InterPro" id="IPR044492">
    <property type="entry name" value="P_typ_ATPase_HD_dom"/>
</dbReference>
<evidence type="ECO:0000256" key="7">
    <source>
        <dbReference type="ARBA" id="ARBA00022967"/>
    </source>
</evidence>
<dbReference type="FunFam" id="2.70.150.10:FF:000042">
    <property type="entry name" value="Plasma membrane ATPase"/>
    <property type="match status" value="1"/>
</dbReference>
<dbReference type="InterPro" id="IPR001757">
    <property type="entry name" value="P_typ_ATPase"/>
</dbReference>
<dbReference type="InterPro" id="IPR036412">
    <property type="entry name" value="HAD-like_sf"/>
</dbReference>
<feature type="transmembrane region" description="Helical" evidence="12">
    <location>
        <begin position="656"/>
        <end position="680"/>
    </location>
</feature>
<dbReference type="PANTHER" id="PTHR42861">
    <property type="entry name" value="CALCIUM-TRANSPORTING ATPASE"/>
    <property type="match status" value="1"/>
</dbReference>
<evidence type="ECO:0000313" key="14">
    <source>
        <dbReference type="EMBL" id="HER40761.1"/>
    </source>
</evidence>
<feature type="transmembrane region" description="Helical" evidence="12">
    <location>
        <begin position="259"/>
        <end position="287"/>
    </location>
</feature>
<keyword evidence="14" id="KW-0378">Hydrolase</keyword>
<dbReference type="PRINTS" id="PR00121">
    <property type="entry name" value="NAKATPASE"/>
</dbReference>
<evidence type="ECO:0000256" key="1">
    <source>
        <dbReference type="ARBA" id="ARBA00004141"/>
    </source>
</evidence>
<dbReference type="Gene3D" id="3.40.50.1000">
    <property type="entry name" value="HAD superfamily/HAD-like"/>
    <property type="match status" value="1"/>
</dbReference>
<dbReference type="Pfam" id="PF00122">
    <property type="entry name" value="E1-E2_ATPase"/>
    <property type="match status" value="1"/>
</dbReference>
<feature type="coiled-coil region" evidence="10">
    <location>
        <begin position="203"/>
        <end position="230"/>
    </location>
</feature>
<protein>
    <submittedName>
        <fullName evidence="14">HAD family hydrolase</fullName>
    </submittedName>
</protein>
<dbReference type="InterPro" id="IPR018303">
    <property type="entry name" value="ATPase_P-typ_P_site"/>
</dbReference>
<dbReference type="InterPro" id="IPR004014">
    <property type="entry name" value="ATPase_P-typ_cation-transptr_N"/>
</dbReference>
<feature type="domain" description="Cation-transporting P-type ATPase N-terminal" evidence="13">
    <location>
        <begin position="2"/>
        <end position="68"/>
    </location>
</feature>
<evidence type="ECO:0000256" key="10">
    <source>
        <dbReference type="SAM" id="Coils"/>
    </source>
</evidence>
<dbReference type="GO" id="GO:0016887">
    <property type="term" value="F:ATP hydrolysis activity"/>
    <property type="evidence" value="ECO:0007669"/>
    <property type="project" value="InterPro"/>
</dbReference>
<evidence type="ECO:0000256" key="5">
    <source>
        <dbReference type="ARBA" id="ARBA00022741"/>
    </source>
</evidence>
<feature type="compositionally biased region" description="Polar residues" evidence="11">
    <location>
        <begin position="1"/>
        <end position="15"/>
    </location>
</feature>
<gene>
    <name evidence="14" type="ORF">ENO10_06030</name>
</gene>
<keyword evidence="5" id="KW-0547">Nucleotide-binding</keyword>
<dbReference type="NCBIfam" id="TIGR01494">
    <property type="entry name" value="ATPase_P-type"/>
    <property type="match status" value="3"/>
</dbReference>
<dbReference type="Gene3D" id="1.20.1110.10">
    <property type="entry name" value="Calcium-transporting ATPase, transmembrane domain"/>
    <property type="match status" value="1"/>
</dbReference>
<evidence type="ECO:0000259" key="13">
    <source>
        <dbReference type="SMART" id="SM00831"/>
    </source>
</evidence>
<dbReference type="GO" id="GO:0005524">
    <property type="term" value="F:ATP binding"/>
    <property type="evidence" value="ECO:0007669"/>
    <property type="project" value="UniProtKB-KW"/>
</dbReference>
<dbReference type="SFLD" id="SFLDS00003">
    <property type="entry name" value="Haloacid_Dehalogenase"/>
    <property type="match status" value="1"/>
</dbReference>
<dbReference type="Gene3D" id="3.40.1110.10">
    <property type="entry name" value="Calcium-transporting ATPase, cytoplasmic domain N"/>
    <property type="match status" value="1"/>
</dbReference>